<dbReference type="Gene3D" id="2.30.30.110">
    <property type="match status" value="1"/>
</dbReference>
<dbReference type="AlphaFoldDB" id="A0A543CMK2"/>
<keyword evidence="4" id="KW-1185">Reference proteome</keyword>
<dbReference type="InterPro" id="IPR003477">
    <property type="entry name" value="PemK-like"/>
</dbReference>
<dbReference type="SUPFAM" id="SSF50118">
    <property type="entry name" value="Cell growth inhibitor/plasmid maintenance toxic component"/>
    <property type="match status" value="1"/>
</dbReference>
<organism evidence="3 4">
    <name type="scientific">Actinoallomurus bryophytorum</name>
    <dbReference type="NCBI Taxonomy" id="1490222"/>
    <lineage>
        <taxon>Bacteria</taxon>
        <taxon>Bacillati</taxon>
        <taxon>Actinomycetota</taxon>
        <taxon>Actinomycetes</taxon>
        <taxon>Streptosporangiales</taxon>
        <taxon>Thermomonosporaceae</taxon>
        <taxon>Actinoallomurus</taxon>
    </lineage>
</organism>
<dbReference type="GO" id="GO:0003677">
    <property type="term" value="F:DNA binding"/>
    <property type="evidence" value="ECO:0007669"/>
    <property type="project" value="InterPro"/>
</dbReference>
<keyword evidence="3" id="KW-0378">Hydrolase</keyword>
<reference evidence="3 4" key="1">
    <citation type="submission" date="2019-06" db="EMBL/GenBank/DDBJ databases">
        <title>Sequencing the genomes of 1000 actinobacteria strains.</title>
        <authorList>
            <person name="Klenk H.-P."/>
        </authorList>
    </citation>
    <scope>NUCLEOTIDE SEQUENCE [LARGE SCALE GENOMIC DNA]</scope>
    <source>
        <strain evidence="3 4">DSM 102200</strain>
    </source>
</reference>
<dbReference type="Pfam" id="PF02452">
    <property type="entry name" value="PemK_toxin"/>
    <property type="match status" value="1"/>
</dbReference>
<comment type="caution">
    <text evidence="3">The sequence shown here is derived from an EMBL/GenBank/DDBJ whole genome shotgun (WGS) entry which is preliminary data.</text>
</comment>
<protein>
    <submittedName>
        <fullName evidence="3">mRNA-degrading endonuclease toxin of MazEF toxin-antitoxin module</fullName>
    </submittedName>
</protein>
<comment type="similarity">
    <text evidence="1">Belongs to the PemK/MazF family.</text>
</comment>
<keyword evidence="2" id="KW-1277">Toxin-antitoxin system</keyword>
<evidence type="ECO:0000313" key="3">
    <source>
        <dbReference type="EMBL" id="TQL98312.1"/>
    </source>
</evidence>
<accession>A0A543CMK2</accession>
<evidence type="ECO:0000313" key="4">
    <source>
        <dbReference type="Proteomes" id="UP000316096"/>
    </source>
</evidence>
<keyword evidence="3" id="KW-0540">Nuclease</keyword>
<evidence type="ECO:0000256" key="2">
    <source>
        <dbReference type="ARBA" id="ARBA00022649"/>
    </source>
</evidence>
<dbReference type="GO" id="GO:0004519">
    <property type="term" value="F:endonuclease activity"/>
    <property type="evidence" value="ECO:0007669"/>
    <property type="project" value="UniProtKB-KW"/>
</dbReference>
<dbReference type="Proteomes" id="UP000316096">
    <property type="component" value="Unassembled WGS sequence"/>
</dbReference>
<dbReference type="RefSeq" id="WP_141956929.1">
    <property type="nucleotide sequence ID" value="NZ_VFOZ01000001.1"/>
</dbReference>
<keyword evidence="3" id="KW-0255">Endonuclease</keyword>
<gene>
    <name evidence="3" type="ORF">FB559_3935</name>
</gene>
<dbReference type="InterPro" id="IPR011067">
    <property type="entry name" value="Plasmid_toxin/cell-grow_inhib"/>
</dbReference>
<evidence type="ECO:0000256" key="1">
    <source>
        <dbReference type="ARBA" id="ARBA00007521"/>
    </source>
</evidence>
<dbReference type="EMBL" id="VFOZ01000001">
    <property type="protein sequence ID" value="TQL98312.1"/>
    <property type="molecule type" value="Genomic_DNA"/>
</dbReference>
<proteinExistence type="inferred from homology"/>
<sequence length="102" mass="11301">MRRGEIWRIKGPLRREHIVLVVGSDALAKMYPTVQVVPIFDPGTARDTLVTVTLPDKPRAGVALVPGVHPVRREDAPLERLGQVDADVMDRVDIALRAVFDL</sequence>
<dbReference type="OrthoDB" id="4249039at2"/>
<name>A0A543CMK2_9ACTN</name>